<protein>
    <submittedName>
        <fullName evidence="1">(northern house mosquito) hypothetical protein</fullName>
    </submittedName>
</protein>
<reference evidence="1" key="1">
    <citation type="submission" date="2021-05" db="EMBL/GenBank/DDBJ databases">
        <authorList>
            <person name="Alioto T."/>
            <person name="Alioto T."/>
            <person name="Gomez Garrido J."/>
        </authorList>
    </citation>
    <scope>NUCLEOTIDE SEQUENCE</scope>
</reference>
<accession>A0A8D8B6B9</accession>
<organism evidence="1">
    <name type="scientific">Culex pipiens</name>
    <name type="common">House mosquito</name>
    <dbReference type="NCBI Taxonomy" id="7175"/>
    <lineage>
        <taxon>Eukaryota</taxon>
        <taxon>Metazoa</taxon>
        <taxon>Ecdysozoa</taxon>
        <taxon>Arthropoda</taxon>
        <taxon>Hexapoda</taxon>
        <taxon>Insecta</taxon>
        <taxon>Pterygota</taxon>
        <taxon>Neoptera</taxon>
        <taxon>Endopterygota</taxon>
        <taxon>Diptera</taxon>
        <taxon>Nematocera</taxon>
        <taxon>Culicoidea</taxon>
        <taxon>Culicidae</taxon>
        <taxon>Culicinae</taxon>
        <taxon>Culicini</taxon>
        <taxon>Culex</taxon>
        <taxon>Culex</taxon>
    </lineage>
</organism>
<name>A0A8D8B6B9_CULPI</name>
<evidence type="ECO:0000313" key="1">
    <source>
        <dbReference type="EMBL" id="CAG6467437.1"/>
    </source>
</evidence>
<proteinExistence type="predicted"/>
<sequence>MAWTYSSTVSVNPCAINSSGTSSGRNTAGVTQGQRVFVGSSVTITSPLAKPSRTRPVESSIVRIDWIGWTTLTVVCFGMSITAGWDVLLVSGGGRLWPWEAVASGAGWEEITCLGLVGRRASIVTWTDSVGRTAAGVISLGGAGAALSVCAFLPSSSSNFTQLVVFGPSLSVVDPLWDSEVSWMVAVVALFCCWSPLDTATLRSISSVPELITQLRYN</sequence>
<dbReference type="EMBL" id="HBUE01058501">
    <property type="protein sequence ID" value="CAG6467437.1"/>
    <property type="molecule type" value="Transcribed_RNA"/>
</dbReference>
<dbReference type="AlphaFoldDB" id="A0A8D8B6B9"/>